<dbReference type="InterPro" id="IPR019734">
    <property type="entry name" value="TPR_rpt"/>
</dbReference>
<evidence type="ECO:0000256" key="6">
    <source>
        <dbReference type="ARBA" id="ARBA00022777"/>
    </source>
</evidence>
<dbReference type="EMBL" id="WPIN01000009">
    <property type="protein sequence ID" value="MVM32905.1"/>
    <property type="molecule type" value="Genomic_DNA"/>
</dbReference>
<dbReference type="SUPFAM" id="SSF55874">
    <property type="entry name" value="ATPase domain of HSP90 chaperone/DNA topoisomerase II/histidine kinase"/>
    <property type="match status" value="1"/>
</dbReference>
<evidence type="ECO:0000256" key="10">
    <source>
        <dbReference type="SAM" id="Phobius"/>
    </source>
</evidence>
<dbReference type="InterPro" id="IPR011495">
    <property type="entry name" value="Sig_transdc_His_kin_sub2_dim/P"/>
</dbReference>
<evidence type="ECO:0000256" key="9">
    <source>
        <dbReference type="SAM" id="Coils"/>
    </source>
</evidence>
<dbReference type="PANTHER" id="PTHR41523:SF8">
    <property type="entry name" value="ETHYLENE RESPONSE SENSOR PROTEIN"/>
    <property type="match status" value="1"/>
</dbReference>
<sequence>MPRLVTRVAYIVVLWGLVSIRVVAQEPIRLALNPEKIQKARQLEQEAIAKKDSLLLAEAWYLYGKAYVFVGDYRTAQSYYVKALRIHEPRGDSFELSRLYVRLSESENRLNRLEQALHYANLSLQVAQHVRRNKDQTLVRAYGALAQIYETMWRLSGKSPEFDTALSYYMKRESLCRKLNDTMGFAEVSLELGTLFTQIKDPRAIPYLQKALNLFTLNNKDGIRVNTMLHLAAAYLTFGKSEQAFQTLIEAENLYKAKKLSDYEIRLGLENQFVRYFEASGQWKNAFDRLRRLNELERIKLLADQNGAITRLNVEYETEKKETLLNAQKKEINLNAQNLRLQQQFTRATFALFVIAAGMSIIFFRLYRKNQRISHRNAELVKEQNHRVKNNLQVVSSLLSLQSKRLTDTTAKKAVEESRLRVQSMAILHQRLYDGGRLAEVDLSDFIREVVRGVLRAYGYPNITVRFSVDEIILSADKAVPFGLIVNELITNACKYAFPDNEGPELEISCHRKNKKLELIITDNGPGLSTAKATRNGSFGMQLIQAQVEQINGMYHFYSDAEDMHSGVVFAMEFSV</sequence>
<evidence type="ECO:0000256" key="8">
    <source>
        <dbReference type="PROSITE-ProRule" id="PRU00339"/>
    </source>
</evidence>
<dbReference type="SMART" id="SM00387">
    <property type="entry name" value="HATPase_c"/>
    <property type="match status" value="1"/>
</dbReference>
<feature type="transmembrane region" description="Helical" evidence="10">
    <location>
        <begin position="348"/>
        <end position="367"/>
    </location>
</feature>
<keyword evidence="6" id="KW-0418">Kinase</keyword>
<keyword evidence="3" id="KW-0597">Phosphoprotein</keyword>
<keyword evidence="13" id="KW-1185">Reference proteome</keyword>
<keyword evidence="10" id="KW-0812">Transmembrane</keyword>
<dbReference type="Gene3D" id="3.30.565.10">
    <property type="entry name" value="Histidine kinase-like ATPase, C-terminal domain"/>
    <property type="match status" value="1"/>
</dbReference>
<dbReference type="GO" id="GO:0005524">
    <property type="term" value="F:ATP binding"/>
    <property type="evidence" value="ECO:0007669"/>
    <property type="project" value="UniProtKB-KW"/>
</dbReference>
<keyword evidence="4" id="KW-0808">Transferase</keyword>
<dbReference type="Gene3D" id="1.25.40.10">
    <property type="entry name" value="Tetratricopeptide repeat domain"/>
    <property type="match status" value="2"/>
</dbReference>
<evidence type="ECO:0000313" key="12">
    <source>
        <dbReference type="EMBL" id="MVM32905.1"/>
    </source>
</evidence>
<comment type="catalytic activity">
    <reaction evidence="1">
        <text>ATP + protein L-histidine = ADP + protein N-phospho-L-histidine.</text>
        <dbReference type="EC" id="2.7.13.3"/>
    </reaction>
</comment>
<feature type="domain" description="Histidine kinase" evidence="11">
    <location>
        <begin position="383"/>
        <end position="576"/>
    </location>
</feature>
<dbReference type="EC" id="2.7.13.3" evidence="2"/>
<evidence type="ECO:0000256" key="7">
    <source>
        <dbReference type="ARBA" id="ARBA00022840"/>
    </source>
</evidence>
<dbReference type="Proteomes" id="UP000436006">
    <property type="component" value="Unassembled WGS sequence"/>
</dbReference>
<comment type="caution">
    <text evidence="12">The sequence shown here is derived from an EMBL/GenBank/DDBJ whole genome shotgun (WGS) entry which is preliminary data.</text>
</comment>
<dbReference type="SUPFAM" id="SSF81901">
    <property type="entry name" value="HCP-like"/>
    <property type="match status" value="1"/>
</dbReference>
<dbReference type="Pfam" id="PF13581">
    <property type="entry name" value="HATPase_c_2"/>
    <property type="match status" value="1"/>
</dbReference>
<accession>A0A7K1SGF7</accession>
<dbReference type="AlphaFoldDB" id="A0A7K1SGF7"/>
<dbReference type="PROSITE" id="PS50109">
    <property type="entry name" value="HIS_KIN"/>
    <property type="match status" value="1"/>
</dbReference>
<dbReference type="PANTHER" id="PTHR41523">
    <property type="entry name" value="TWO-COMPONENT SYSTEM SENSOR PROTEIN"/>
    <property type="match status" value="1"/>
</dbReference>
<evidence type="ECO:0000256" key="4">
    <source>
        <dbReference type="ARBA" id="ARBA00022679"/>
    </source>
</evidence>
<feature type="coiled-coil region" evidence="9">
    <location>
        <begin position="96"/>
        <end position="123"/>
    </location>
</feature>
<keyword evidence="5" id="KW-0547">Nucleotide-binding</keyword>
<dbReference type="Gene3D" id="3.30.450.20">
    <property type="entry name" value="PAS domain"/>
    <property type="match status" value="1"/>
</dbReference>
<dbReference type="RefSeq" id="WP_157587624.1">
    <property type="nucleotide sequence ID" value="NZ_WPIN01000009.1"/>
</dbReference>
<keyword evidence="7" id="KW-0067">ATP-binding</keyword>
<dbReference type="InterPro" id="IPR011990">
    <property type="entry name" value="TPR-like_helical_dom_sf"/>
</dbReference>
<keyword evidence="10" id="KW-1133">Transmembrane helix</keyword>
<organism evidence="12 13">
    <name type="scientific">Spirosoma arboris</name>
    <dbReference type="NCBI Taxonomy" id="2682092"/>
    <lineage>
        <taxon>Bacteria</taxon>
        <taxon>Pseudomonadati</taxon>
        <taxon>Bacteroidota</taxon>
        <taxon>Cytophagia</taxon>
        <taxon>Cytophagales</taxon>
        <taxon>Cytophagaceae</taxon>
        <taxon>Spirosoma</taxon>
    </lineage>
</organism>
<dbReference type="GO" id="GO:0004673">
    <property type="term" value="F:protein histidine kinase activity"/>
    <property type="evidence" value="ECO:0007669"/>
    <property type="project" value="UniProtKB-EC"/>
</dbReference>
<dbReference type="InterPro" id="IPR036890">
    <property type="entry name" value="HATPase_C_sf"/>
</dbReference>
<gene>
    <name evidence="12" type="ORF">GO755_22890</name>
</gene>
<dbReference type="PROSITE" id="PS50005">
    <property type="entry name" value="TPR"/>
    <property type="match status" value="1"/>
</dbReference>
<feature type="repeat" description="TPR" evidence="8">
    <location>
        <begin position="57"/>
        <end position="90"/>
    </location>
</feature>
<evidence type="ECO:0000256" key="1">
    <source>
        <dbReference type="ARBA" id="ARBA00000085"/>
    </source>
</evidence>
<evidence type="ECO:0000259" key="11">
    <source>
        <dbReference type="PROSITE" id="PS50109"/>
    </source>
</evidence>
<dbReference type="Pfam" id="PF13181">
    <property type="entry name" value="TPR_8"/>
    <property type="match status" value="1"/>
</dbReference>
<reference evidence="12 13" key="1">
    <citation type="submission" date="2019-12" db="EMBL/GenBank/DDBJ databases">
        <title>Spirosoma sp. HMF4905 genome sequencing and assembly.</title>
        <authorList>
            <person name="Kang H."/>
            <person name="Cha I."/>
            <person name="Kim H."/>
            <person name="Joh K."/>
        </authorList>
    </citation>
    <scope>NUCLEOTIDE SEQUENCE [LARGE SCALE GENOMIC DNA]</scope>
    <source>
        <strain evidence="12 13">HMF4905</strain>
    </source>
</reference>
<proteinExistence type="predicted"/>
<evidence type="ECO:0000256" key="3">
    <source>
        <dbReference type="ARBA" id="ARBA00022553"/>
    </source>
</evidence>
<evidence type="ECO:0000256" key="5">
    <source>
        <dbReference type="ARBA" id="ARBA00022741"/>
    </source>
</evidence>
<evidence type="ECO:0000313" key="13">
    <source>
        <dbReference type="Proteomes" id="UP000436006"/>
    </source>
</evidence>
<dbReference type="InterPro" id="IPR005467">
    <property type="entry name" value="His_kinase_dom"/>
</dbReference>
<keyword evidence="9" id="KW-0175">Coiled coil</keyword>
<keyword evidence="10" id="KW-0472">Membrane</keyword>
<protein>
    <recommendedName>
        <fullName evidence="2">histidine kinase</fullName>
        <ecNumber evidence="2">2.7.13.3</ecNumber>
    </recommendedName>
</protein>
<dbReference type="Pfam" id="PF07568">
    <property type="entry name" value="HisKA_2"/>
    <property type="match status" value="1"/>
</dbReference>
<keyword evidence="8" id="KW-0802">TPR repeat</keyword>
<dbReference type="InterPro" id="IPR003594">
    <property type="entry name" value="HATPase_dom"/>
</dbReference>
<evidence type="ECO:0000256" key="2">
    <source>
        <dbReference type="ARBA" id="ARBA00012438"/>
    </source>
</evidence>
<name>A0A7K1SGF7_9BACT</name>